<proteinExistence type="predicted"/>
<keyword evidence="2" id="KW-1185">Reference proteome</keyword>
<dbReference type="AlphaFoldDB" id="A0A0R2FE60"/>
<dbReference type="STRING" id="1423730.FC75_GL001397"/>
<protein>
    <recommendedName>
        <fullName evidence="3">DUF3284 domain-containing protein</fullName>
    </recommendedName>
</protein>
<name>A0A0R2FE60_9LACO</name>
<dbReference type="Proteomes" id="UP000050865">
    <property type="component" value="Unassembled WGS sequence"/>
</dbReference>
<dbReference type="OrthoDB" id="2361512at2"/>
<dbReference type="EMBL" id="AYZJ01000027">
    <property type="protein sequence ID" value="KRN23543.1"/>
    <property type="molecule type" value="Genomic_DNA"/>
</dbReference>
<dbReference type="Pfam" id="PF11687">
    <property type="entry name" value="DUF3284"/>
    <property type="match status" value="1"/>
</dbReference>
<sequence length="141" mass="16189">MKVTSTVDAPVDFFYQKLIDSVLYDIKHETGQDLTFTQLSGFEYKKSMGARGTIRIKIAQLVQNQTYAFDTIAGGDTYHTRYDLTGTEDNKTDVVYHENADYADDIKKTNNMIMMVLIGWSKKRRMKKMWDSVAASYQDGE</sequence>
<gene>
    <name evidence="1" type="ORF">FC75_GL001397</name>
</gene>
<evidence type="ECO:0000313" key="1">
    <source>
        <dbReference type="EMBL" id="KRN23543.1"/>
    </source>
</evidence>
<comment type="caution">
    <text evidence="1">The sequence shown here is derived from an EMBL/GenBank/DDBJ whole genome shotgun (WGS) entry which is preliminary data.</text>
</comment>
<dbReference type="InterPro" id="IPR021701">
    <property type="entry name" value="DUF3284"/>
</dbReference>
<evidence type="ECO:0008006" key="3">
    <source>
        <dbReference type="Google" id="ProtNLM"/>
    </source>
</evidence>
<organism evidence="1 2">
    <name type="scientific">Lacticaseibacillus camelliae DSM 22697 = JCM 13995</name>
    <dbReference type="NCBI Taxonomy" id="1423730"/>
    <lineage>
        <taxon>Bacteria</taxon>
        <taxon>Bacillati</taxon>
        <taxon>Bacillota</taxon>
        <taxon>Bacilli</taxon>
        <taxon>Lactobacillales</taxon>
        <taxon>Lactobacillaceae</taxon>
        <taxon>Lacticaseibacillus</taxon>
    </lineage>
</organism>
<dbReference type="PATRIC" id="fig|1423730.4.peg.1469"/>
<dbReference type="RefSeq" id="WP_054663723.1">
    <property type="nucleotide sequence ID" value="NZ_AYZJ01000027.1"/>
</dbReference>
<accession>A0A0R2FE60</accession>
<reference evidence="1 2" key="1">
    <citation type="journal article" date="2015" name="Genome Announc.">
        <title>Expanding the biotechnology potential of lactobacilli through comparative genomics of 213 strains and associated genera.</title>
        <authorList>
            <person name="Sun Z."/>
            <person name="Harris H.M."/>
            <person name="McCann A."/>
            <person name="Guo C."/>
            <person name="Argimon S."/>
            <person name="Zhang W."/>
            <person name="Yang X."/>
            <person name="Jeffery I.B."/>
            <person name="Cooney J.C."/>
            <person name="Kagawa T.F."/>
            <person name="Liu W."/>
            <person name="Song Y."/>
            <person name="Salvetti E."/>
            <person name="Wrobel A."/>
            <person name="Rasinkangas P."/>
            <person name="Parkhill J."/>
            <person name="Rea M.C."/>
            <person name="O'Sullivan O."/>
            <person name="Ritari J."/>
            <person name="Douillard F.P."/>
            <person name="Paul Ross R."/>
            <person name="Yang R."/>
            <person name="Briner A.E."/>
            <person name="Felis G.E."/>
            <person name="de Vos W.M."/>
            <person name="Barrangou R."/>
            <person name="Klaenhammer T.R."/>
            <person name="Caufield P.W."/>
            <person name="Cui Y."/>
            <person name="Zhang H."/>
            <person name="O'Toole P.W."/>
        </authorList>
    </citation>
    <scope>NUCLEOTIDE SEQUENCE [LARGE SCALE GENOMIC DNA]</scope>
    <source>
        <strain evidence="1 2">DSM 22697</strain>
    </source>
</reference>
<evidence type="ECO:0000313" key="2">
    <source>
        <dbReference type="Proteomes" id="UP000050865"/>
    </source>
</evidence>